<comment type="similarity">
    <text evidence="9">Belongs to the FtsQ/DivIB family. FtsQ subfamily.</text>
</comment>
<evidence type="ECO:0000256" key="8">
    <source>
        <dbReference type="ARBA" id="ARBA00023306"/>
    </source>
</evidence>
<evidence type="ECO:0000256" key="4">
    <source>
        <dbReference type="ARBA" id="ARBA00022618"/>
    </source>
</evidence>
<keyword evidence="7 9" id="KW-0472">Membrane</keyword>
<dbReference type="AlphaFoldDB" id="A0A6L9MW47"/>
<dbReference type="Pfam" id="PF03799">
    <property type="entry name" value="FtsQ_DivIB_C"/>
    <property type="match status" value="1"/>
</dbReference>
<evidence type="ECO:0000259" key="11">
    <source>
        <dbReference type="PROSITE" id="PS51779"/>
    </source>
</evidence>
<dbReference type="InterPro" id="IPR013685">
    <property type="entry name" value="POTRA_FtsQ_type"/>
</dbReference>
<evidence type="ECO:0000256" key="5">
    <source>
        <dbReference type="ARBA" id="ARBA00022692"/>
    </source>
</evidence>
<dbReference type="Pfam" id="PF08478">
    <property type="entry name" value="POTRA_1"/>
    <property type="match status" value="1"/>
</dbReference>
<feature type="compositionally biased region" description="Low complexity" evidence="10">
    <location>
        <begin position="14"/>
        <end position="24"/>
    </location>
</feature>
<dbReference type="GO" id="GO:0032153">
    <property type="term" value="C:cell division site"/>
    <property type="evidence" value="ECO:0007669"/>
    <property type="project" value="UniProtKB-UniRule"/>
</dbReference>
<evidence type="ECO:0000256" key="2">
    <source>
        <dbReference type="ARBA" id="ARBA00022475"/>
    </source>
</evidence>
<evidence type="ECO:0000256" key="7">
    <source>
        <dbReference type="ARBA" id="ARBA00023136"/>
    </source>
</evidence>
<name>A0A6L9MW47_9ALTE</name>
<comment type="caution">
    <text evidence="12">The sequence shown here is derived from an EMBL/GenBank/DDBJ whole genome shotgun (WGS) entry which is preliminary data.</text>
</comment>
<evidence type="ECO:0000256" key="9">
    <source>
        <dbReference type="HAMAP-Rule" id="MF_00911"/>
    </source>
</evidence>
<dbReference type="GO" id="GO:0043093">
    <property type="term" value="P:FtsZ-dependent cytokinesis"/>
    <property type="evidence" value="ECO:0007669"/>
    <property type="project" value="UniProtKB-UniRule"/>
</dbReference>
<reference evidence="12 13" key="1">
    <citation type="submission" date="2020-01" db="EMBL/GenBank/DDBJ databases">
        <title>Genomes of bacteria type strains.</title>
        <authorList>
            <person name="Chen J."/>
            <person name="Zhu S."/>
            <person name="Yang J."/>
        </authorList>
    </citation>
    <scope>NUCLEOTIDE SEQUENCE [LARGE SCALE GENOMIC DNA]</scope>
    <source>
        <strain evidence="12 13">LMG 22958</strain>
    </source>
</reference>
<evidence type="ECO:0000256" key="10">
    <source>
        <dbReference type="SAM" id="MobiDB-lite"/>
    </source>
</evidence>
<keyword evidence="13" id="KW-1185">Reference proteome</keyword>
<feature type="compositionally biased region" description="Polar residues" evidence="10">
    <location>
        <begin position="1"/>
        <end position="13"/>
    </location>
</feature>
<dbReference type="EMBL" id="JAAAWP010000008">
    <property type="protein sequence ID" value="NDW22489.1"/>
    <property type="molecule type" value="Genomic_DNA"/>
</dbReference>
<evidence type="ECO:0000256" key="6">
    <source>
        <dbReference type="ARBA" id="ARBA00022989"/>
    </source>
</evidence>
<feature type="domain" description="POTRA" evidence="11">
    <location>
        <begin position="65"/>
        <end position="134"/>
    </location>
</feature>
<dbReference type="GO" id="GO:0005886">
    <property type="term" value="C:plasma membrane"/>
    <property type="evidence" value="ECO:0007669"/>
    <property type="project" value="UniProtKB-SubCell"/>
</dbReference>
<keyword evidence="4 9" id="KW-0132">Cell division</keyword>
<accession>A0A6L9MW47</accession>
<dbReference type="Proteomes" id="UP000478837">
    <property type="component" value="Unassembled WGS sequence"/>
</dbReference>
<keyword evidence="8 9" id="KW-0131">Cell cycle</keyword>
<dbReference type="InterPro" id="IPR034746">
    <property type="entry name" value="POTRA"/>
</dbReference>
<dbReference type="PROSITE" id="PS51779">
    <property type="entry name" value="POTRA"/>
    <property type="match status" value="1"/>
</dbReference>
<dbReference type="InterPro" id="IPR005548">
    <property type="entry name" value="Cell_div_FtsQ/DivIB_C"/>
</dbReference>
<keyword evidence="6 9" id="KW-1133">Transmembrane helix</keyword>
<evidence type="ECO:0000256" key="1">
    <source>
        <dbReference type="ARBA" id="ARBA00004370"/>
    </source>
</evidence>
<dbReference type="InterPro" id="IPR045335">
    <property type="entry name" value="FtsQ_C_sf"/>
</dbReference>
<organism evidence="12 13">
    <name type="scientific">Alteromonas hispanica</name>
    <dbReference type="NCBI Taxonomy" id="315421"/>
    <lineage>
        <taxon>Bacteria</taxon>
        <taxon>Pseudomonadati</taxon>
        <taxon>Pseudomonadota</taxon>
        <taxon>Gammaproteobacteria</taxon>
        <taxon>Alteromonadales</taxon>
        <taxon>Alteromonadaceae</taxon>
        <taxon>Alteromonas/Salinimonas group</taxon>
        <taxon>Alteromonas</taxon>
    </lineage>
</organism>
<dbReference type="PANTHER" id="PTHR35851">
    <property type="entry name" value="CELL DIVISION PROTEIN FTSQ"/>
    <property type="match status" value="1"/>
</dbReference>
<feature type="region of interest" description="Disordered" evidence="10">
    <location>
        <begin position="1"/>
        <end position="28"/>
    </location>
</feature>
<gene>
    <name evidence="9" type="primary">ftsQ</name>
    <name evidence="12" type="ORF">GTW09_13225</name>
</gene>
<sequence>MATAARNTPSVSGETASASKTASSRAEKRNKRTMWTGIAFLLFVIAGLVVGAIKANQYLHDEQQMPVQVIDFSGEYQHIDITKLERLIRKAQPGSFFALDVNDVFELVESQPWVYRASVRKKWPNTLKIYLVEQQAVAKWNEDLLLNPYGDTFNDEGVEMELPRLYGPGGSEKTALEGFNSMHALMATTNMAIDELSLSERFAWQVQLENGIRLNLGRQDFIDRLQRFIDVYPLLAQQEKAVRYVDLRYDTGVAVGWNDDNATNKES</sequence>
<comment type="subcellular location">
    <subcellularLocation>
        <location evidence="9">Cell inner membrane</location>
        <topology evidence="9">Single-pass type II membrane protein</topology>
    </subcellularLocation>
    <subcellularLocation>
        <location evidence="1">Membrane</location>
    </subcellularLocation>
    <text evidence="9">Localizes to the division septum.</text>
</comment>
<keyword evidence="2 9" id="KW-1003">Cell membrane</keyword>
<keyword evidence="5 9" id="KW-0812">Transmembrane</keyword>
<comment type="function">
    <text evidence="9">Essential cell division protein. May link together the upstream cell division proteins, which are predominantly cytoplasmic, with the downstream cell division proteins, which are predominantly periplasmic. May control correct divisome assembly.</text>
</comment>
<evidence type="ECO:0000313" key="12">
    <source>
        <dbReference type="EMBL" id="NDW22489.1"/>
    </source>
</evidence>
<proteinExistence type="inferred from homology"/>
<dbReference type="PANTHER" id="PTHR35851:SF1">
    <property type="entry name" value="CELL DIVISION PROTEIN FTSQ"/>
    <property type="match status" value="1"/>
</dbReference>
<comment type="subunit">
    <text evidence="9">Part of a complex composed of FtsB, FtsL and FtsQ.</text>
</comment>
<protein>
    <recommendedName>
        <fullName evidence="9">Cell division protein FtsQ</fullName>
    </recommendedName>
</protein>
<dbReference type="GO" id="GO:0090529">
    <property type="term" value="P:cell septum assembly"/>
    <property type="evidence" value="ECO:0007669"/>
    <property type="project" value="InterPro"/>
</dbReference>
<dbReference type="Gene3D" id="3.10.20.310">
    <property type="entry name" value="membrane protein fhac"/>
    <property type="match status" value="1"/>
</dbReference>
<keyword evidence="3 9" id="KW-0997">Cell inner membrane</keyword>
<dbReference type="Gene3D" id="3.40.50.11690">
    <property type="entry name" value="Cell division protein FtsQ/DivIB"/>
    <property type="match status" value="1"/>
</dbReference>
<evidence type="ECO:0000256" key="3">
    <source>
        <dbReference type="ARBA" id="ARBA00022519"/>
    </source>
</evidence>
<evidence type="ECO:0000313" key="13">
    <source>
        <dbReference type="Proteomes" id="UP000478837"/>
    </source>
</evidence>
<dbReference type="HAMAP" id="MF_00911">
    <property type="entry name" value="FtsQ_subfam"/>
    <property type="match status" value="1"/>
</dbReference>
<dbReference type="InterPro" id="IPR026579">
    <property type="entry name" value="FtsQ"/>
</dbReference>
<feature type="transmembrane region" description="Helical" evidence="9">
    <location>
        <begin position="34"/>
        <end position="53"/>
    </location>
</feature>